<evidence type="ECO:0000313" key="2">
    <source>
        <dbReference type="Proteomes" id="UP001281147"/>
    </source>
</evidence>
<accession>A0ACC3NU02</accession>
<name>A0ACC3NU02_9PEZI</name>
<dbReference type="EMBL" id="JAUTXU010000011">
    <property type="protein sequence ID" value="KAK3722976.1"/>
    <property type="molecule type" value="Genomic_DNA"/>
</dbReference>
<evidence type="ECO:0000313" key="1">
    <source>
        <dbReference type="EMBL" id="KAK3722976.1"/>
    </source>
</evidence>
<sequence length="534" mass="60934">MATSAFISATLGVFSHVLYFNRGEHHMWATAYIQVFTLSFIGSITALVKLSAWTFASALSTTSIIAASYFVGLYISLIIYRVWLSKLNKFPGPWQAKISGFWLVYHLRNKDCYLKFEKLHEQYGKYVRIGPNVLSITDADLHDAAFAPNTQFRKAEWYDNGKPFDSMHTTRDKPLHDRRRRIWAPAFSDKALRQYEHKVKAFNNKLVERVREHSNGPIDMRKWFNLYSFDVMGQLAFGKDYGMLDSGELNWALNLLSEGMEAAPQRVQSWVFRVMVAIPFAAGGLFKFLKFCRDELEWRVNNKNTEGDITGWLLKSYEGFKSPADDPMLQGDARLIIVAGSDTTAATMTFLFYELAKRPEEVKKLREELRPLTKGDWSDVDIKNAPHLNGAINESLRLYPPVPSGVERVVPNGGAHIGDTYLPGEVQFWMPQYSISRNEDYYQDAKDFVPERWYSKPDMIKHKNAFAPFSLGSEGCIGKNLAYMEMRTLTAQLLLAYDVALAPGEDGTRLLYKTRDHFTLGLESLDLVFTPTSS</sequence>
<organism evidence="1 2">
    <name type="scientific">Vermiconidia calcicola</name>
    <dbReference type="NCBI Taxonomy" id="1690605"/>
    <lineage>
        <taxon>Eukaryota</taxon>
        <taxon>Fungi</taxon>
        <taxon>Dikarya</taxon>
        <taxon>Ascomycota</taxon>
        <taxon>Pezizomycotina</taxon>
        <taxon>Dothideomycetes</taxon>
        <taxon>Dothideomycetidae</taxon>
        <taxon>Mycosphaerellales</taxon>
        <taxon>Extremaceae</taxon>
        <taxon>Vermiconidia</taxon>
    </lineage>
</organism>
<keyword evidence="2" id="KW-1185">Reference proteome</keyword>
<dbReference type="Proteomes" id="UP001281147">
    <property type="component" value="Unassembled WGS sequence"/>
</dbReference>
<protein>
    <submittedName>
        <fullName evidence="1">Uncharacterized protein</fullName>
    </submittedName>
</protein>
<reference evidence="1" key="1">
    <citation type="submission" date="2023-07" db="EMBL/GenBank/DDBJ databases">
        <title>Black Yeasts Isolated from many extreme environments.</title>
        <authorList>
            <person name="Coleine C."/>
            <person name="Stajich J.E."/>
            <person name="Selbmann L."/>
        </authorList>
    </citation>
    <scope>NUCLEOTIDE SEQUENCE</scope>
    <source>
        <strain evidence="1">CCFEE 5714</strain>
    </source>
</reference>
<gene>
    <name evidence="1" type="ORF">LTR37_002122</name>
</gene>
<proteinExistence type="predicted"/>
<comment type="caution">
    <text evidence="1">The sequence shown here is derived from an EMBL/GenBank/DDBJ whole genome shotgun (WGS) entry which is preliminary data.</text>
</comment>